<keyword evidence="1" id="KW-0812">Transmembrane</keyword>
<keyword evidence="3" id="KW-0998">Cell outer membrane</keyword>
<dbReference type="RefSeq" id="WP_150030773.1">
    <property type="nucleotide sequence ID" value="NZ_VWSH01000001.1"/>
</dbReference>
<evidence type="ECO:0000313" key="6">
    <source>
        <dbReference type="Proteomes" id="UP000323632"/>
    </source>
</evidence>
<dbReference type="Gene3D" id="2.40.160.50">
    <property type="entry name" value="membrane protein fhac: a member of the omp85/tpsb transporter family"/>
    <property type="match status" value="1"/>
</dbReference>
<evidence type="ECO:0000313" key="5">
    <source>
        <dbReference type="EMBL" id="KAA5536200.1"/>
    </source>
</evidence>
<sequence>MRFILLFVVLLFSSLLSSGQGNEACYNIQKITITGRHKTKDRIILRELSFREGDCIPKSSFDTLNDPNLLPVNEFNRKRLINLKLFNEVKLTWHLLEGNAYELEINVVDRFPVIPDLAFDFADRNFNVWWTEHNHDFSRINLGVALVNNNFRGNHETIAVLGQIGYTQKVGLTYARPFIDKDQKHGFGASVFGLQNREIAYKTESNKLKFLRSDNNFMQRRFDAAAWYTFRPKYASTHLLQLGYHHYWISDTIAYLNPNYLGDGHTQENVVQLTYRYEYNGVDNWEYPLTGKRFIGTLDNKYALVNQKWQSSLNIQFDHYFKLSKKWYLATILRAKGSVPQDQPYIFRQNLGYDYSYVRGYEYYVIDGSCFGIVRLDLKRELLNKKILLPVKYFEVIPIRIYAKAFADAGIGYNKYAALDGDQLNNRLLYAAGFGIDIITLYDIKVRVEYTVNHLNEKGLYLHRNGE</sequence>
<accession>A0A5M6CP71</accession>
<dbReference type="Gene3D" id="3.10.20.310">
    <property type="entry name" value="membrane protein fhac"/>
    <property type="match status" value="1"/>
</dbReference>
<evidence type="ECO:0000256" key="3">
    <source>
        <dbReference type="ARBA" id="ARBA00023237"/>
    </source>
</evidence>
<dbReference type="EMBL" id="VWSH01000001">
    <property type="protein sequence ID" value="KAA5536200.1"/>
    <property type="molecule type" value="Genomic_DNA"/>
</dbReference>
<dbReference type="InterPro" id="IPR039910">
    <property type="entry name" value="D15-like"/>
</dbReference>
<feature type="chain" id="PRO_5024353843" description="POTRA domain-containing protein" evidence="4">
    <location>
        <begin position="24"/>
        <end position="467"/>
    </location>
</feature>
<name>A0A5M6CP71_9BACT</name>
<reference evidence="5 6" key="1">
    <citation type="submission" date="2019-09" db="EMBL/GenBank/DDBJ databases">
        <title>Genome sequence and assembly of Taibaiella sp.</title>
        <authorList>
            <person name="Chhetri G."/>
        </authorList>
    </citation>
    <scope>NUCLEOTIDE SEQUENCE [LARGE SCALE GENOMIC DNA]</scope>
    <source>
        <strain evidence="5 6">KVB11</strain>
    </source>
</reference>
<evidence type="ECO:0000256" key="1">
    <source>
        <dbReference type="ARBA" id="ARBA00022692"/>
    </source>
</evidence>
<keyword evidence="2 4" id="KW-0732">Signal</keyword>
<protein>
    <recommendedName>
        <fullName evidence="7">POTRA domain-containing protein</fullName>
    </recommendedName>
</protein>
<dbReference type="PANTHER" id="PTHR12815">
    <property type="entry name" value="SORTING AND ASSEMBLY MACHINERY SAMM50 PROTEIN FAMILY MEMBER"/>
    <property type="match status" value="1"/>
</dbReference>
<proteinExistence type="predicted"/>
<evidence type="ECO:0000256" key="4">
    <source>
        <dbReference type="SAM" id="SignalP"/>
    </source>
</evidence>
<gene>
    <name evidence="5" type="ORF">F0919_00600</name>
</gene>
<dbReference type="AlphaFoldDB" id="A0A5M6CP71"/>
<dbReference type="PANTHER" id="PTHR12815:SF47">
    <property type="entry name" value="TRANSLOCATION AND ASSEMBLY MODULE SUBUNIT TAMA"/>
    <property type="match status" value="1"/>
</dbReference>
<evidence type="ECO:0008006" key="7">
    <source>
        <dbReference type="Google" id="ProtNLM"/>
    </source>
</evidence>
<organism evidence="5 6">
    <name type="scientific">Taibaiella lutea</name>
    <dbReference type="NCBI Taxonomy" id="2608001"/>
    <lineage>
        <taxon>Bacteria</taxon>
        <taxon>Pseudomonadati</taxon>
        <taxon>Bacteroidota</taxon>
        <taxon>Chitinophagia</taxon>
        <taxon>Chitinophagales</taxon>
        <taxon>Chitinophagaceae</taxon>
        <taxon>Taibaiella</taxon>
    </lineage>
</organism>
<keyword evidence="6" id="KW-1185">Reference proteome</keyword>
<feature type="signal peptide" evidence="4">
    <location>
        <begin position="1"/>
        <end position="23"/>
    </location>
</feature>
<evidence type="ECO:0000256" key="2">
    <source>
        <dbReference type="ARBA" id="ARBA00022729"/>
    </source>
</evidence>
<comment type="caution">
    <text evidence="5">The sequence shown here is derived from an EMBL/GenBank/DDBJ whole genome shotgun (WGS) entry which is preliminary data.</text>
</comment>
<dbReference type="Proteomes" id="UP000323632">
    <property type="component" value="Unassembled WGS sequence"/>
</dbReference>
<keyword evidence="3" id="KW-0472">Membrane</keyword>